<dbReference type="Pfam" id="PF11162">
    <property type="entry name" value="DUF2946"/>
    <property type="match status" value="1"/>
</dbReference>
<dbReference type="AlphaFoldDB" id="A0A501XJ92"/>
<protein>
    <recommendedName>
        <fullName evidence="4">DUF2946 domain-containing protein</fullName>
    </recommendedName>
</protein>
<accession>A0A501XJ92</accession>
<sequence length="127" mass="13296">MRSVRSLLMNVRRLAIVMMVLAAASLAPTAVAGAYEAGLDAAQIAMSVSSVDADGCVSKADAKGQKTPLPDGEHCIACCLHHHGPNGLSSDVETLAAHLPSRHSWVEWQPTGLVQAPEPVLIQPPRA</sequence>
<keyword evidence="1" id="KW-0732">Signal</keyword>
<feature type="chain" id="PRO_5021463642" description="DUF2946 domain-containing protein" evidence="1">
    <location>
        <begin position="33"/>
        <end position="127"/>
    </location>
</feature>
<proteinExistence type="predicted"/>
<name>A0A501XJ92_9SPHN</name>
<evidence type="ECO:0008006" key="4">
    <source>
        <dbReference type="Google" id="ProtNLM"/>
    </source>
</evidence>
<reference evidence="2 3" key="1">
    <citation type="submission" date="2019-06" db="EMBL/GenBank/DDBJ databases">
        <authorList>
            <person name="Lee I."/>
            <person name="Jang G.I."/>
            <person name="Hwang C.Y."/>
        </authorList>
    </citation>
    <scope>NUCLEOTIDE SEQUENCE [LARGE SCALE GENOMIC DNA]</scope>
    <source>
        <strain evidence="2 3">PAMC 28131</strain>
    </source>
</reference>
<evidence type="ECO:0000313" key="3">
    <source>
        <dbReference type="Proteomes" id="UP000319897"/>
    </source>
</evidence>
<dbReference type="Proteomes" id="UP000319897">
    <property type="component" value="Unassembled WGS sequence"/>
</dbReference>
<keyword evidence="3" id="KW-1185">Reference proteome</keyword>
<feature type="signal peptide" evidence="1">
    <location>
        <begin position="1"/>
        <end position="32"/>
    </location>
</feature>
<comment type="caution">
    <text evidence="2">The sequence shown here is derived from an EMBL/GenBank/DDBJ whole genome shotgun (WGS) entry which is preliminary data.</text>
</comment>
<evidence type="ECO:0000256" key="1">
    <source>
        <dbReference type="SAM" id="SignalP"/>
    </source>
</evidence>
<dbReference type="InterPro" id="IPR021333">
    <property type="entry name" value="DUF2946"/>
</dbReference>
<organism evidence="2 3">
    <name type="scientific">Sandaracinobacter neustonicus</name>
    <dbReference type="NCBI Taxonomy" id="1715348"/>
    <lineage>
        <taxon>Bacteria</taxon>
        <taxon>Pseudomonadati</taxon>
        <taxon>Pseudomonadota</taxon>
        <taxon>Alphaproteobacteria</taxon>
        <taxon>Sphingomonadales</taxon>
        <taxon>Sphingosinicellaceae</taxon>
        <taxon>Sandaracinobacter</taxon>
    </lineage>
</organism>
<evidence type="ECO:0000313" key="2">
    <source>
        <dbReference type="EMBL" id="TPE60748.1"/>
    </source>
</evidence>
<gene>
    <name evidence="2" type="ORF">FJQ54_10370</name>
</gene>
<dbReference type="EMBL" id="VFSU01000025">
    <property type="protein sequence ID" value="TPE60748.1"/>
    <property type="molecule type" value="Genomic_DNA"/>
</dbReference>